<dbReference type="AlphaFoldDB" id="A0A4C1T9X1"/>
<dbReference type="Proteomes" id="UP000299102">
    <property type="component" value="Unassembled WGS sequence"/>
</dbReference>
<accession>A0A4C1T9X1</accession>
<sequence length="125" mass="13662">MLWNNLVEAELRRNRVQIEGPTGYRIKRIANNVQGWGSRGGAGAAGGDRRRLLLLKYSALGRPGHAPPPPNRVRAGPAGARRWPMQTLPFYAPASVVTRRTCVAIVSKSRSADWDDPRARPAPTG</sequence>
<proteinExistence type="predicted"/>
<evidence type="ECO:0000313" key="2">
    <source>
        <dbReference type="Proteomes" id="UP000299102"/>
    </source>
</evidence>
<comment type="caution">
    <text evidence="1">The sequence shown here is derived from an EMBL/GenBank/DDBJ whole genome shotgun (WGS) entry which is preliminary data.</text>
</comment>
<protein>
    <submittedName>
        <fullName evidence="1">Uncharacterized protein</fullName>
    </submittedName>
</protein>
<reference evidence="1 2" key="1">
    <citation type="journal article" date="2019" name="Commun. Biol.">
        <title>The bagworm genome reveals a unique fibroin gene that provides high tensile strength.</title>
        <authorList>
            <person name="Kono N."/>
            <person name="Nakamura H."/>
            <person name="Ohtoshi R."/>
            <person name="Tomita M."/>
            <person name="Numata K."/>
            <person name="Arakawa K."/>
        </authorList>
    </citation>
    <scope>NUCLEOTIDE SEQUENCE [LARGE SCALE GENOMIC DNA]</scope>
</reference>
<keyword evidence="2" id="KW-1185">Reference proteome</keyword>
<dbReference type="EMBL" id="BGZK01000045">
    <property type="protein sequence ID" value="GBP11242.1"/>
    <property type="molecule type" value="Genomic_DNA"/>
</dbReference>
<organism evidence="1 2">
    <name type="scientific">Eumeta variegata</name>
    <name type="common">Bagworm moth</name>
    <name type="synonym">Eumeta japonica</name>
    <dbReference type="NCBI Taxonomy" id="151549"/>
    <lineage>
        <taxon>Eukaryota</taxon>
        <taxon>Metazoa</taxon>
        <taxon>Ecdysozoa</taxon>
        <taxon>Arthropoda</taxon>
        <taxon>Hexapoda</taxon>
        <taxon>Insecta</taxon>
        <taxon>Pterygota</taxon>
        <taxon>Neoptera</taxon>
        <taxon>Endopterygota</taxon>
        <taxon>Lepidoptera</taxon>
        <taxon>Glossata</taxon>
        <taxon>Ditrysia</taxon>
        <taxon>Tineoidea</taxon>
        <taxon>Psychidae</taxon>
        <taxon>Oiketicinae</taxon>
        <taxon>Eumeta</taxon>
    </lineage>
</organism>
<name>A0A4C1T9X1_EUMVA</name>
<evidence type="ECO:0000313" key="1">
    <source>
        <dbReference type="EMBL" id="GBP11242.1"/>
    </source>
</evidence>
<gene>
    <name evidence="1" type="ORF">EVAR_6050_1</name>
</gene>